<evidence type="ECO:0000313" key="4">
    <source>
        <dbReference type="Proteomes" id="UP000655225"/>
    </source>
</evidence>
<dbReference type="Pfam" id="PF00201">
    <property type="entry name" value="UDPGT"/>
    <property type="match status" value="1"/>
</dbReference>
<dbReference type="Gene3D" id="3.40.50.2000">
    <property type="entry name" value="Glycogen Phosphorylase B"/>
    <property type="match status" value="2"/>
</dbReference>
<dbReference type="GO" id="GO:0080044">
    <property type="term" value="F:quercetin 7-O-glucosyltransferase activity"/>
    <property type="evidence" value="ECO:0007669"/>
    <property type="project" value="TreeGrafter"/>
</dbReference>
<comment type="similarity">
    <text evidence="1">Belongs to the UDP-glycosyltransferase family.</text>
</comment>
<dbReference type="GO" id="GO:0080043">
    <property type="term" value="F:quercetin 3-O-glucosyltransferase activity"/>
    <property type="evidence" value="ECO:0007669"/>
    <property type="project" value="TreeGrafter"/>
</dbReference>
<dbReference type="EMBL" id="JABCRI010000018">
    <property type="protein sequence ID" value="KAF8389721.1"/>
    <property type="molecule type" value="Genomic_DNA"/>
</dbReference>
<comment type="caution">
    <text evidence="3">The sequence shown here is derived from an EMBL/GenBank/DDBJ whole genome shotgun (WGS) entry which is preliminary data.</text>
</comment>
<keyword evidence="2" id="KW-0808">Transferase</keyword>
<dbReference type="PANTHER" id="PTHR11926">
    <property type="entry name" value="GLUCOSYL/GLUCURONOSYL TRANSFERASES"/>
    <property type="match status" value="1"/>
</dbReference>
<dbReference type="FunFam" id="3.40.50.2000:FF:000061">
    <property type="entry name" value="UDP-glycosyltransferase 83A1"/>
    <property type="match status" value="1"/>
</dbReference>
<dbReference type="Proteomes" id="UP000655225">
    <property type="component" value="Unassembled WGS sequence"/>
</dbReference>
<reference evidence="3 4" key="1">
    <citation type="submission" date="2020-04" db="EMBL/GenBank/DDBJ databases">
        <title>Plant Genome Project.</title>
        <authorList>
            <person name="Zhang R.-G."/>
        </authorList>
    </citation>
    <scope>NUCLEOTIDE SEQUENCE [LARGE SCALE GENOMIC DNA]</scope>
    <source>
        <strain evidence="3">YNK0</strain>
        <tissue evidence="3">Leaf</tissue>
    </source>
</reference>
<name>A0A834YQ74_TETSI</name>
<evidence type="ECO:0000256" key="2">
    <source>
        <dbReference type="ARBA" id="ARBA00022679"/>
    </source>
</evidence>
<dbReference type="InterPro" id="IPR002213">
    <property type="entry name" value="UDP_glucos_trans"/>
</dbReference>
<gene>
    <name evidence="3" type="ORF">HHK36_024240</name>
</gene>
<protein>
    <submittedName>
        <fullName evidence="3">Uncharacterized protein</fullName>
    </submittedName>
</protein>
<sequence>MTCVIRIYFKTAKALENKPKQSATKNIISVARLTKAYTITQVIMGKQAHVLVVPFPAQGHVMPLMNLSHRLVDAGVKVTFLNAEFIHAQIMATSTEKRKEHSAIHLVSVPDGFEPGDDRKDPLKLMEIIPRVMPGHLEDLIRKMQQSVEDHDHITCIIADTTAWWALEIAEKLGIKGAAFWPGAVGVLTLIHHIPKFIEAGIMDSNDAQVIYVAFGSTTIFNQHQFDELALGLELIGRPFLWVVRPDLTDGSVIVYPNGFRDRVAHHGEMIKWAPQQKVLAHPSIACFLTHCGWNSTMDGLSMGVPFICWPYFTDQFHNRSCICDIWNVGLGLNPDEDGIISRHEIQSKVEKLLFDEGIRANSLRLKETARKCVSEGGSSWKNFEGFIEQIKF</sequence>
<dbReference type="OMA" id="VEHGCKI"/>
<proteinExistence type="inferred from homology"/>
<dbReference type="OrthoDB" id="5835829at2759"/>
<dbReference type="PANTHER" id="PTHR11926:SF1412">
    <property type="entry name" value="UDP-GLYCOSYLTRANSFERASE 83A1-LIKE"/>
    <property type="match status" value="1"/>
</dbReference>
<accession>A0A834YQ74</accession>
<dbReference type="AlphaFoldDB" id="A0A834YQ74"/>
<organism evidence="3 4">
    <name type="scientific">Tetracentron sinense</name>
    <name type="common">Spur-leaf</name>
    <dbReference type="NCBI Taxonomy" id="13715"/>
    <lineage>
        <taxon>Eukaryota</taxon>
        <taxon>Viridiplantae</taxon>
        <taxon>Streptophyta</taxon>
        <taxon>Embryophyta</taxon>
        <taxon>Tracheophyta</taxon>
        <taxon>Spermatophyta</taxon>
        <taxon>Magnoliopsida</taxon>
        <taxon>Trochodendrales</taxon>
        <taxon>Trochodendraceae</taxon>
        <taxon>Tetracentron</taxon>
    </lineage>
</organism>
<dbReference type="CDD" id="cd03784">
    <property type="entry name" value="GT1_Gtf-like"/>
    <property type="match status" value="1"/>
</dbReference>
<keyword evidence="4" id="KW-1185">Reference proteome</keyword>
<evidence type="ECO:0000313" key="3">
    <source>
        <dbReference type="EMBL" id="KAF8389721.1"/>
    </source>
</evidence>
<evidence type="ECO:0000256" key="1">
    <source>
        <dbReference type="ARBA" id="ARBA00009995"/>
    </source>
</evidence>
<dbReference type="SUPFAM" id="SSF53756">
    <property type="entry name" value="UDP-Glycosyltransferase/glycogen phosphorylase"/>
    <property type="match status" value="1"/>
</dbReference>